<evidence type="ECO:0000256" key="2">
    <source>
        <dbReference type="PROSITE-ProRule" id="PRU00409"/>
    </source>
</evidence>
<dbReference type="PROSITE" id="PS00867">
    <property type="entry name" value="CPSASE_2"/>
    <property type="match status" value="1"/>
</dbReference>
<evidence type="ECO:0000313" key="4">
    <source>
        <dbReference type="EMBL" id="MDI5933050.1"/>
    </source>
</evidence>
<dbReference type="Pfam" id="PF02786">
    <property type="entry name" value="CPSase_L_D2"/>
    <property type="match status" value="1"/>
</dbReference>
<name>A0ABT6VGF5_9GAMM</name>
<dbReference type="SUPFAM" id="SSF54975">
    <property type="entry name" value="Acylphosphatase/BLUF domain-like"/>
    <property type="match status" value="1"/>
</dbReference>
<dbReference type="InterPro" id="IPR036046">
    <property type="entry name" value="Acylphosphatase-like_dom_sf"/>
</dbReference>
<dbReference type="InterPro" id="IPR011761">
    <property type="entry name" value="ATP-grasp"/>
</dbReference>
<keyword evidence="1" id="KW-0464">Manganese</keyword>
<dbReference type="Proteomes" id="UP001244242">
    <property type="component" value="Unassembled WGS sequence"/>
</dbReference>
<dbReference type="Pfam" id="PF08443">
    <property type="entry name" value="RimK"/>
    <property type="match status" value="1"/>
</dbReference>
<evidence type="ECO:0000313" key="5">
    <source>
        <dbReference type="Proteomes" id="UP001244242"/>
    </source>
</evidence>
<dbReference type="Gene3D" id="3.30.70.100">
    <property type="match status" value="1"/>
</dbReference>
<dbReference type="Gene3D" id="3.30.470.20">
    <property type="entry name" value="ATP-grasp fold, B domain"/>
    <property type="match status" value="2"/>
</dbReference>
<keyword evidence="5" id="KW-1185">Reference proteome</keyword>
<dbReference type="PANTHER" id="PTHR21621">
    <property type="entry name" value="RIBOSOMAL PROTEIN S6 MODIFICATION PROTEIN"/>
    <property type="match status" value="1"/>
</dbReference>
<dbReference type="PANTHER" id="PTHR21621:SF0">
    <property type="entry name" value="BETA-CITRYLGLUTAMATE SYNTHASE B-RELATED"/>
    <property type="match status" value="1"/>
</dbReference>
<accession>A0ABT6VGF5</accession>
<organism evidence="4 5">
    <name type="scientific">Halomonas kalidii</name>
    <dbReference type="NCBI Taxonomy" id="3043293"/>
    <lineage>
        <taxon>Bacteria</taxon>
        <taxon>Pseudomonadati</taxon>
        <taxon>Pseudomonadota</taxon>
        <taxon>Gammaproteobacteria</taxon>
        <taxon>Oceanospirillales</taxon>
        <taxon>Halomonadaceae</taxon>
        <taxon>Halomonas</taxon>
    </lineage>
</organism>
<reference evidence="4 5" key="1">
    <citation type="submission" date="2023-04" db="EMBL/GenBank/DDBJ databases">
        <title>Halomonas strains isolated from rhizosphere soil.</title>
        <authorList>
            <person name="Xu L."/>
            <person name="Sun J.-Q."/>
        </authorList>
    </citation>
    <scope>NUCLEOTIDE SEQUENCE [LARGE SCALE GENOMIC DNA]</scope>
    <source>
        <strain evidence="4 5">LN1S58</strain>
    </source>
</reference>
<gene>
    <name evidence="4" type="ORF">QLQ84_04535</name>
</gene>
<dbReference type="InterPro" id="IPR013651">
    <property type="entry name" value="ATP-grasp_RimK-type"/>
</dbReference>
<keyword evidence="2" id="KW-0547">Nucleotide-binding</keyword>
<evidence type="ECO:0000256" key="1">
    <source>
        <dbReference type="ARBA" id="ARBA00023211"/>
    </source>
</evidence>
<proteinExistence type="predicted"/>
<comment type="caution">
    <text evidence="4">The sequence shown here is derived from an EMBL/GenBank/DDBJ whole genome shotgun (WGS) entry which is preliminary data.</text>
</comment>
<keyword evidence="2" id="KW-0067">ATP-binding</keyword>
<dbReference type="EMBL" id="JASCQO010000019">
    <property type="protein sequence ID" value="MDI5933050.1"/>
    <property type="molecule type" value="Genomic_DNA"/>
</dbReference>
<dbReference type="InterPro" id="IPR005479">
    <property type="entry name" value="CPAse_ATP-bd"/>
</dbReference>
<dbReference type="RefSeq" id="WP_282720576.1">
    <property type="nucleotide sequence ID" value="NZ_JASCQO010000019.1"/>
</dbReference>
<sequence length="465" mass="51708">MDDFVSWPQPFSPAAVKDAFGKPLCGYCISLEAWRRGLSVKVKHAGYNKYTISSKERTLTFNKSLLVKDRNRIRNLSKNKHKVKKLLSKNGVNVPRGEVFGSDSSLDDALSYARNIGYPVVVKPLVGSLGDGVFTNILTDEEFVAHYKYLRDEESEPYIIVEKHFSGNDYRVFVIGSEAVAIVKRIPANVKGDGKSTIDQLIKKKNAFKKLNPFLSKGLIKKDREVLDFIRRSDYRLDSVLPEGEVLFLRGKANASAGGDTVDFTDQIPLKVKNAAVQAVQAIDGLEHCGVDVLFDEESEEYCVLELNTRAQVGVNMYPVVGKGRNVPKLLVDHYFPESKGDAFNFSTRIAFNNKKVIGALRGGVINEVSLAPFPKLSSILRRKFVCSYAKASPDAIPDKIAKLAGRYGILGFVSAPSEGKVEVVAVGTREKVREFKNKIASQPGLSIDTETRWRRTVKNCFECR</sequence>
<dbReference type="PROSITE" id="PS50975">
    <property type="entry name" value="ATP_GRASP"/>
    <property type="match status" value="1"/>
</dbReference>
<evidence type="ECO:0000259" key="3">
    <source>
        <dbReference type="PROSITE" id="PS50975"/>
    </source>
</evidence>
<dbReference type="SUPFAM" id="SSF56059">
    <property type="entry name" value="Glutathione synthetase ATP-binding domain-like"/>
    <property type="match status" value="1"/>
</dbReference>
<protein>
    <submittedName>
        <fullName evidence="4">ATP-grasp domain-containing protein</fullName>
    </submittedName>
</protein>
<feature type="domain" description="ATP-grasp" evidence="3">
    <location>
        <begin position="84"/>
        <end position="336"/>
    </location>
</feature>